<keyword evidence="2" id="KW-0789">Thiol protease inhibitor</keyword>
<dbReference type="InterPro" id="IPR052781">
    <property type="entry name" value="Cys_protease_inhibitor_I42"/>
</dbReference>
<dbReference type="GO" id="GO:0004869">
    <property type="term" value="F:cysteine-type endopeptidase inhibitor activity"/>
    <property type="evidence" value="ECO:0007669"/>
    <property type="project" value="UniProtKB-KW"/>
</dbReference>
<evidence type="ECO:0000259" key="4">
    <source>
        <dbReference type="Pfam" id="PF09394"/>
    </source>
</evidence>
<keyword evidence="1 5" id="KW-0646">Protease inhibitor</keyword>
<organism evidence="5 6">
    <name type="scientific">Methanoculleus submarinus</name>
    <dbReference type="NCBI Taxonomy" id="204050"/>
    <lineage>
        <taxon>Archaea</taxon>
        <taxon>Methanobacteriati</taxon>
        <taxon>Methanobacteriota</taxon>
        <taxon>Stenosarchaea group</taxon>
        <taxon>Methanomicrobia</taxon>
        <taxon>Methanomicrobiales</taxon>
        <taxon>Methanomicrobiaceae</taxon>
        <taxon>Methanoculleus</taxon>
    </lineage>
</organism>
<keyword evidence="6" id="KW-1185">Reference proteome</keyword>
<evidence type="ECO:0000256" key="1">
    <source>
        <dbReference type="ARBA" id="ARBA00022690"/>
    </source>
</evidence>
<feature type="domain" description="Proteinase inhibitor I42 chagasin" evidence="4">
    <location>
        <begin position="65"/>
        <end position="148"/>
    </location>
</feature>
<evidence type="ECO:0000256" key="3">
    <source>
        <dbReference type="SAM" id="MobiDB-lite"/>
    </source>
</evidence>
<name>A0AAX3EBG4_9EURY</name>
<dbReference type="PROSITE" id="PS51257">
    <property type="entry name" value="PROKAR_LIPOPROTEIN"/>
    <property type="match status" value="1"/>
</dbReference>
<dbReference type="Gene3D" id="2.60.40.2020">
    <property type="match status" value="1"/>
</dbReference>
<dbReference type="EMBL" id="CP109831">
    <property type="protein sequence ID" value="UYU19507.1"/>
    <property type="molecule type" value="Genomic_DNA"/>
</dbReference>
<dbReference type="PANTHER" id="PTHR36530">
    <property type="entry name" value="INHIBITOR OF CYSTEINE PEPTIDASE"/>
    <property type="match status" value="1"/>
</dbReference>
<evidence type="ECO:0000313" key="6">
    <source>
        <dbReference type="Proteomes" id="UP001156196"/>
    </source>
</evidence>
<dbReference type="AlphaFoldDB" id="A0AAX3EBG4"/>
<dbReference type="InterPro" id="IPR036331">
    <property type="entry name" value="Chagasin-like_sf"/>
</dbReference>
<sequence>MVQRTSICSVLVAGLLVMCLLGAGCTSQPTEEGTPTATPTPAETTPAPAEEYAFNETNANETVTLPAGSEITISLAENPTTGYEWNVTSSTGLEYVNDTYIPPETELVGAGGVHVWEYVAAEEGAGEFSAIYKRPWEETTGNETTFSMAFIIE</sequence>
<dbReference type="KEGG" id="msum:OH143_05290"/>
<dbReference type="Pfam" id="PF09394">
    <property type="entry name" value="Inhibitor_I42"/>
    <property type="match status" value="1"/>
</dbReference>
<reference evidence="5" key="1">
    <citation type="submission" date="2022-10" db="EMBL/GenBank/DDBJ databases">
        <title>Complete genome of Methanoculleus submarinus DSM 15122.</title>
        <authorList>
            <person name="Chen S.-C."/>
            <person name="Lai S.-J."/>
            <person name="You Y.-T."/>
        </authorList>
    </citation>
    <scope>NUCLEOTIDE SEQUENCE</scope>
    <source>
        <strain evidence="5">DSM 15122</strain>
    </source>
</reference>
<evidence type="ECO:0000313" key="5">
    <source>
        <dbReference type="EMBL" id="UYU19507.1"/>
    </source>
</evidence>
<dbReference type="Proteomes" id="UP001156196">
    <property type="component" value="Chromosome"/>
</dbReference>
<dbReference type="PANTHER" id="PTHR36530:SF1">
    <property type="entry name" value="AMOEBIASIN-1"/>
    <property type="match status" value="1"/>
</dbReference>
<dbReference type="GeneID" id="4846155"/>
<dbReference type="SUPFAM" id="SSF141066">
    <property type="entry name" value="ICP-like"/>
    <property type="match status" value="1"/>
</dbReference>
<dbReference type="RefSeq" id="WP_143706398.1">
    <property type="nucleotide sequence ID" value="NZ_CP109831.1"/>
</dbReference>
<gene>
    <name evidence="5" type="ORF">OH143_05290</name>
</gene>
<evidence type="ECO:0000256" key="2">
    <source>
        <dbReference type="ARBA" id="ARBA00022704"/>
    </source>
</evidence>
<feature type="compositionally biased region" description="Low complexity" evidence="3">
    <location>
        <begin position="29"/>
        <end position="46"/>
    </location>
</feature>
<accession>A0AAX3EBG4</accession>
<dbReference type="InterPro" id="IPR018990">
    <property type="entry name" value="Prot_inh_I42_chagasin"/>
</dbReference>
<protein>
    <submittedName>
        <fullName evidence="5">Protease inhibitor I42 family protein</fullName>
    </submittedName>
</protein>
<feature type="region of interest" description="Disordered" evidence="3">
    <location>
        <begin position="27"/>
        <end position="46"/>
    </location>
</feature>
<proteinExistence type="predicted"/>